<dbReference type="InterPro" id="IPR029063">
    <property type="entry name" value="SAM-dependent_MTases_sf"/>
</dbReference>
<dbReference type="HOGENOM" id="CLU_049749_2_1_1"/>
<dbReference type="VEuPathDB" id="FungiDB:GGTG_11036"/>
<dbReference type="AlphaFoldDB" id="J3PC12"/>
<gene>
    <name evidence="3" type="primary">20351494</name>
    <name evidence="2" type="ORF">GGTG_11036</name>
</gene>
<dbReference type="RefSeq" id="XP_009227179.1">
    <property type="nucleotide sequence ID" value="XM_009228915.1"/>
</dbReference>
<reference evidence="3" key="4">
    <citation type="journal article" date="2015" name="G3 (Bethesda)">
        <title>Genome sequences of three phytopathogenic species of the Magnaporthaceae family of fungi.</title>
        <authorList>
            <person name="Okagaki L.H."/>
            <person name="Nunes C.C."/>
            <person name="Sailsbery J."/>
            <person name="Clay B."/>
            <person name="Brown D."/>
            <person name="John T."/>
            <person name="Oh Y."/>
            <person name="Young N."/>
            <person name="Fitzgerald M."/>
            <person name="Haas B.J."/>
            <person name="Zeng Q."/>
            <person name="Young S."/>
            <person name="Adiconis X."/>
            <person name="Fan L."/>
            <person name="Levin J.Z."/>
            <person name="Mitchell T.K."/>
            <person name="Okubara P.A."/>
            <person name="Farman M.L."/>
            <person name="Kohn L.M."/>
            <person name="Birren B."/>
            <person name="Ma L.-J."/>
            <person name="Dean R.A."/>
        </authorList>
    </citation>
    <scope>NUCLEOTIDE SEQUENCE</scope>
    <source>
        <strain evidence="3">R3-111a-1</strain>
    </source>
</reference>
<evidence type="ECO:0000313" key="3">
    <source>
        <dbReference type="EnsemblFungi" id="EJT71782"/>
    </source>
</evidence>
<dbReference type="SUPFAM" id="SSF53335">
    <property type="entry name" value="S-adenosyl-L-methionine-dependent methyltransferases"/>
    <property type="match status" value="1"/>
</dbReference>
<reference evidence="2" key="3">
    <citation type="submission" date="2010-09" db="EMBL/GenBank/DDBJ databases">
        <title>Annotation of Gaeumannomyces graminis var. tritici R3-111a-1.</title>
        <authorList>
            <consortium name="The Broad Institute Genome Sequencing Platform"/>
            <person name="Ma L.-J."/>
            <person name="Dead R."/>
            <person name="Young S.K."/>
            <person name="Zeng Q."/>
            <person name="Gargeya S."/>
            <person name="Fitzgerald M."/>
            <person name="Haas B."/>
            <person name="Abouelleil A."/>
            <person name="Alvarado L."/>
            <person name="Arachchi H.M."/>
            <person name="Berlin A."/>
            <person name="Brown A."/>
            <person name="Chapman S.B."/>
            <person name="Chen Z."/>
            <person name="Dunbar C."/>
            <person name="Freedman E."/>
            <person name="Gearin G."/>
            <person name="Gellesch M."/>
            <person name="Goldberg J."/>
            <person name="Griggs A."/>
            <person name="Gujja S."/>
            <person name="Heiman D."/>
            <person name="Howarth C."/>
            <person name="Larson L."/>
            <person name="Lui A."/>
            <person name="MacDonald P.J.P."/>
            <person name="Mehta T."/>
            <person name="Montmayeur A."/>
            <person name="Murphy C."/>
            <person name="Neiman D."/>
            <person name="Pearson M."/>
            <person name="Priest M."/>
            <person name="Roberts A."/>
            <person name="Saif S."/>
            <person name="Shea T."/>
            <person name="Shenoy N."/>
            <person name="Sisk P."/>
            <person name="Stolte C."/>
            <person name="Sykes S."/>
            <person name="Yandava C."/>
            <person name="Wortman J."/>
            <person name="Nusbaum C."/>
            <person name="Birren B."/>
        </authorList>
    </citation>
    <scope>NUCLEOTIDE SEQUENCE</scope>
    <source>
        <strain evidence="2">R3-111a-1</strain>
    </source>
</reference>
<dbReference type="OrthoDB" id="6329284at2759"/>
<reference evidence="4" key="1">
    <citation type="submission" date="2010-07" db="EMBL/GenBank/DDBJ databases">
        <title>The genome sequence of Gaeumannomyces graminis var. tritici strain R3-111a-1.</title>
        <authorList>
            <consortium name="The Broad Institute Genome Sequencing Platform"/>
            <person name="Ma L.-J."/>
            <person name="Dead R."/>
            <person name="Young S."/>
            <person name="Zeng Q."/>
            <person name="Koehrsen M."/>
            <person name="Alvarado L."/>
            <person name="Berlin A."/>
            <person name="Chapman S.B."/>
            <person name="Chen Z."/>
            <person name="Freedman E."/>
            <person name="Gellesch M."/>
            <person name="Goldberg J."/>
            <person name="Griggs A."/>
            <person name="Gujja S."/>
            <person name="Heilman E.R."/>
            <person name="Heiman D."/>
            <person name="Hepburn T."/>
            <person name="Howarth C."/>
            <person name="Jen D."/>
            <person name="Larson L."/>
            <person name="Mehta T."/>
            <person name="Neiman D."/>
            <person name="Pearson M."/>
            <person name="Roberts A."/>
            <person name="Saif S."/>
            <person name="Shea T."/>
            <person name="Shenoy N."/>
            <person name="Sisk P."/>
            <person name="Stolte C."/>
            <person name="Sykes S."/>
            <person name="Walk T."/>
            <person name="White J."/>
            <person name="Yandava C."/>
            <person name="Haas B."/>
            <person name="Nusbaum C."/>
            <person name="Birren B."/>
        </authorList>
    </citation>
    <scope>NUCLEOTIDE SEQUENCE [LARGE SCALE GENOMIC DNA]</scope>
    <source>
        <strain evidence="4">R3-111a-1</strain>
    </source>
</reference>
<dbReference type="Proteomes" id="UP000006039">
    <property type="component" value="Unassembled WGS sequence"/>
</dbReference>
<sequence length="429" mass="47991">MSEEYAGMTFEGGAFESAMDYVDQLELDADAEMRKLQDQAEGPPGTEGWIRTRWMYQLIRFRRGLKGAALVWYQSQDDETKQDWLEMSSRFRTRFPEPSDRALSEADGSASGRIVEDGKYAQDAGRSPESNREKRITSSTEELRAESLAAWALNAAYWDDTVGRDGNIYWKRLQEPSLRRLVFGAGGVRPGFKALDLCGGNGIVARWLADPGHGARAEQITATDGCTAMLERALSRWRAQKDAWEEGPDRPPPPPLPFRSLDVCDARALVFEGTHGPYDLVTMNMAIMDVPTLEPLAEALAFGGLLRQGGIFVATLLHPVFFTSNAAKNLELKFDGATGDLQVVRTKIIRDYLFVPPMKGIALPGQPVKQPCFHRPLHEVFRPFFAAGLVMDAMEEPAFTEEDHDPNRIEASKNYTQLPAILSFRMRRP</sequence>
<dbReference type="Gene3D" id="3.40.50.150">
    <property type="entry name" value="Vaccinia Virus protein VP39"/>
    <property type="match status" value="1"/>
</dbReference>
<dbReference type="EnsemblFungi" id="EJT71782">
    <property type="protein sequence ID" value="EJT71782"/>
    <property type="gene ID" value="GGTG_11036"/>
</dbReference>
<dbReference type="CDD" id="cd02440">
    <property type="entry name" value="AdoMet_MTases"/>
    <property type="match status" value="1"/>
</dbReference>
<reference evidence="3" key="5">
    <citation type="submission" date="2018-04" db="UniProtKB">
        <authorList>
            <consortium name="EnsemblFungi"/>
        </authorList>
    </citation>
    <scope>IDENTIFICATION</scope>
    <source>
        <strain evidence="3">R3-111a-1</strain>
    </source>
</reference>
<evidence type="ECO:0008006" key="5">
    <source>
        <dbReference type="Google" id="ProtNLM"/>
    </source>
</evidence>
<name>J3PC12_GAET3</name>
<feature type="compositionally biased region" description="Basic and acidic residues" evidence="1">
    <location>
        <begin position="129"/>
        <end position="139"/>
    </location>
</feature>
<evidence type="ECO:0000256" key="1">
    <source>
        <dbReference type="SAM" id="MobiDB-lite"/>
    </source>
</evidence>
<accession>J3PC12</accession>
<dbReference type="eggNOG" id="ENOG502SNAE">
    <property type="taxonomic scope" value="Eukaryota"/>
</dbReference>
<protein>
    <recommendedName>
        <fullName evidence="5">Methyltransferase type 11 domain-containing protein</fullName>
    </recommendedName>
</protein>
<evidence type="ECO:0000313" key="4">
    <source>
        <dbReference type="Proteomes" id="UP000006039"/>
    </source>
</evidence>
<reference evidence="2" key="2">
    <citation type="submission" date="2010-07" db="EMBL/GenBank/DDBJ databases">
        <authorList>
            <consortium name="The Broad Institute Genome Sequencing Platform"/>
            <consortium name="Broad Institute Genome Sequencing Center for Infectious Disease"/>
            <person name="Ma L.-J."/>
            <person name="Dead R."/>
            <person name="Young S."/>
            <person name="Zeng Q."/>
            <person name="Koehrsen M."/>
            <person name="Alvarado L."/>
            <person name="Berlin A."/>
            <person name="Chapman S.B."/>
            <person name="Chen Z."/>
            <person name="Freedman E."/>
            <person name="Gellesch M."/>
            <person name="Goldberg J."/>
            <person name="Griggs A."/>
            <person name="Gujja S."/>
            <person name="Heilman E.R."/>
            <person name="Heiman D."/>
            <person name="Hepburn T."/>
            <person name="Howarth C."/>
            <person name="Jen D."/>
            <person name="Larson L."/>
            <person name="Mehta T."/>
            <person name="Neiman D."/>
            <person name="Pearson M."/>
            <person name="Roberts A."/>
            <person name="Saif S."/>
            <person name="Shea T."/>
            <person name="Shenoy N."/>
            <person name="Sisk P."/>
            <person name="Stolte C."/>
            <person name="Sykes S."/>
            <person name="Walk T."/>
            <person name="White J."/>
            <person name="Yandava C."/>
            <person name="Haas B."/>
            <person name="Nusbaum C."/>
            <person name="Birren B."/>
        </authorList>
    </citation>
    <scope>NUCLEOTIDE SEQUENCE</scope>
    <source>
        <strain evidence="2">R3-111a-1</strain>
    </source>
</reference>
<dbReference type="EMBL" id="GL385400">
    <property type="protein sequence ID" value="EJT71782.1"/>
    <property type="molecule type" value="Genomic_DNA"/>
</dbReference>
<organism evidence="2">
    <name type="scientific">Gaeumannomyces tritici (strain R3-111a-1)</name>
    <name type="common">Wheat and barley take-all root rot fungus</name>
    <name type="synonym">Gaeumannomyces graminis var. tritici</name>
    <dbReference type="NCBI Taxonomy" id="644352"/>
    <lineage>
        <taxon>Eukaryota</taxon>
        <taxon>Fungi</taxon>
        <taxon>Dikarya</taxon>
        <taxon>Ascomycota</taxon>
        <taxon>Pezizomycotina</taxon>
        <taxon>Sordariomycetes</taxon>
        <taxon>Sordariomycetidae</taxon>
        <taxon>Magnaporthales</taxon>
        <taxon>Magnaporthaceae</taxon>
        <taxon>Gaeumannomyces</taxon>
    </lineage>
</organism>
<dbReference type="GeneID" id="20351494"/>
<evidence type="ECO:0000313" key="2">
    <source>
        <dbReference type="EMBL" id="EJT71782.1"/>
    </source>
</evidence>
<proteinExistence type="predicted"/>
<feature type="region of interest" description="Disordered" evidence="1">
    <location>
        <begin position="96"/>
        <end position="139"/>
    </location>
</feature>
<keyword evidence="4" id="KW-1185">Reference proteome</keyword>